<dbReference type="EMBL" id="QJNU01000018">
    <property type="protein sequence ID" value="RYP10443.1"/>
    <property type="molecule type" value="Genomic_DNA"/>
</dbReference>
<dbReference type="InterPro" id="IPR009784">
    <property type="entry name" value="DUF1349"/>
</dbReference>
<dbReference type="STRING" id="155417.A0A4Q4TXT3"/>
<protein>
    <submittedName>
        <fullName evidence="1">Uncharacterized protein</fullName>
    </submittedName>
</protein>
<dbReference type="PANTHER" id="PTHR35332">
    <property type="entry name" value="REGULATION OF ENOLASE PROTEIN 1"/>
    <property type="match status" value="1"/>
</dbReference>
<dbReference type="Gene3D" id="2.60.120.200">
    <property type="match status" value="1"/>
</dbReference>
<evidence type="ECO:0000313" key="1">
    <source>
        <dbReference type="EMBL" id="RYP10443.1"/>
    </source>
</evidence>
<dbReference type="AlphaFoldDB" id="A0A4Q4TXT3"/>
<organism evidence="1 2">
    <name type="scientific">Monosporascus ibericus</name>
    <dbReference type="NCBI Taxonomy" id="155417"/>
    <lineage>
        <taxon>Eukaryota</taxon>
        <taxon>Fungi</taxon>
        <taxon>Dikarya</taxon>
        <taxon>Ascomycota</taxon>
        <taxon>Pezizomycotina</taxon>
        <taxon>Sordariomycetes</taxon>
        <taxon>Xylariomycetidae</taxon>
        <taxon>Xylariales</taxon>
        <taxon>Xylariales incertae sedis</taxon>
        <taxon>Monosporascus</taxon>
    </lineage>
</organism>
<proteinExistence type="predicted"/>
<dbReference type="Pfam" id="PF07081">
    <property type="entry name" value="DUF1349"/>
    <property type="match status" value="1"/>
</dbReference>
<keyword evidence="2" id="KW-1185">Reference proteome</keyword>
<dbReference type="Proteomes" id="UP000293360">
    <property type="component" value="Unassembled WGS sequence"/>
</dbReference>
<comment type="caution">
    <text evidence="1">The sequence shown here is derived from an EMBL/GenBank/DDBJ whole genome shotgun (WGS) entry which is preliminary data.</text>
</comment>
<dbReference type="PANTHER" id="PTHR35332:SF2">
    <property type="entry name" value="REGULATION OF ENOLASE PROTEIN 1"/>
    <property type="match status" value="1"/>
</dbReference>
<evidence type="ECO:0000313" key="2">
    <source>
        <dbReference type="Proteomes" id="UP000293360"/>
    </source>
</evidence>
<gene>
    <name evidence="1" type="ORF">DL764_000626</name>
</gene>
<dbReference type="OrthoDB" id="42525at2759"/>
<reference evidence="1 2" key="1">
    <citation type="submission" date="2018-06" db="EMBL/GenBank/DDBJ databases">
        <title>Complete Genomes of Monosporascus.</title>
        <authorList>
            <person name="Robinson A.J."/>
            <person name="Natvig D.O."/>
        </authorList>
    </citation>
    <scope>NUCLEOTIDE SEQUENCE [LARGE SCALE GENOMIC DNA]</scope>
    <source>
        <strain evidence="1 2">CBS 110550</strain>
    </source>
</reference>
<accession>A0A4Q4TXT3</accession>
<sequence>MGADNAPFTLQAQAGTDIWKKPPTTNIFNAPISRTSTGSLSKFRSARVTFWADWTERYDQGGLLLVPRRRSAPSPKPASPSSCHEKWIKAGVELYAGAPQLSVVSTDRYADWSVTPLPTPNPTGVTIEIVRETDEHGESVWVYYRVGDSKDRTPLREICWIFADEQGRGADDDEWVLDVSPLVARPEKNCQGTLEVRFSEFEVEWAA</sequence>
<name>A0A4Q4TXT3_9PEZI</name>